<feature type="domain" description="SLH" evidence="6">
    <location>
        <begin position="1343"/>
        <end position="1402"/>
    </location>
</feature>
<feature type="signal peptide" evidence="5">
    <location>
        <begin position="1"/>
        <end position="20"/>
    </location>
</feature>
<dbReference type="InterPro" id="IPR051417">
    <property type="entry name" value="SDr/BOS_complex"/>
</dbReference>
<dbReference type="GO" id="GO:0005576">
    <property type="term" value="C:extracellular region"/>
    <property type="evidence" value="ECO:0007669"/>
    <property type="project" value="UniProtKB-SubCell"/>
</dbReference>
<comment type="caution">
    <text evidence="7">The sequence shown here is derived from an EMBL/GenBank/DDBJ whole genome shotgun (WGS) entry which is preliminary data.</text>
</comment>
<dbReference type="InterPro" id="IPR013783">
    <property type="entry name" value="Ig-like_fold"/>
</dbReference>
<dbReference type="InterPro" id="IPR047589">
    <property type="entry name" value="DUF11_rpt"/>
</dbReference>
<dbReference type="PANTHER" id="PTHR23303">
    <property type="entry name" value="CARBOXYPEPTIDASE REGULATORY REGION-CONTAINING"/>
    <property type="match status" value="1"/>
</dbReference>
<evidence type="ECO:0000256" key="1">
    <source>
        <dbReference type="ARBA" id="ARBA00004613"/>
    </source>
</evidence>
<keyword evidence="2" id="KW-0964">Secreted</keyword>
<evidence type="ECO:0000313" key="7">
    <source>
        <dbReference type="EMBL" id="TVX95206.1"/>
    </source>
</evidence>
<evidence type="ECO:0000313" key="8">
    <source>
        <dbReference type="Proteomes" id="UP000316330"/>
    </source>
</evidence>
<dbReference type="Pfam" id="PF17210">
    <property type="entry name" value="SdrD_B"/>
    <property type="match status" value="4"/>
</dbReference>
<accession>A0A559J5V3</accession>
<evidence type="ECO:0000256" key="4">
    <source>
        <dbReference type="SAM" id="MobiDB-lite"/>
    </source>
</evidence>
<dbReference type="Gene3D" id="2.60.40.10">
    <property type="entry name" value="Immunoglobulins"/>
    <property type="match status" value="4"/>
</dbReference>
<feature type="region of interest" description="Disordered" evidence="4">
    <location>
        <begin position="1284"/>
        <end position="1315"/>
    </location>
</feature>
<feature type="domain" description="SLH" evidence="6">
    <location>
        <begin position="1403"/>
        <end position="1466"/>
    </location>
</feature>
<dbReference type="Proteomes" id="UP000316330">
    <property type="component" value="Unassembled WGS sequence"/>
</dbReference>
<evidence type="ECO:0000256" key="5">
    <source>
        <dbReference type="SAM" id="SignalP"/>
    </source>
</evidence>
<sequence length="1536" mass="164540">MKKIAVLLLALILCAQTFIPGTKTFASSVNGLVISLSTNEPVVDSGEEFNYIINYSASSTIGNYTNPSILLLVPAGVTYTGRTDSSITTSTVTSGTDGSTLVTFTFRNGVLPPGTAGRLVVKGKFENYVTPDGTQATTKAVFTATDNGSPVSMDSNEVMVTSQGSAHWGIEIKKIVPTVDPFKGSAVHYEIVVKPDSGNGKGLLDIKDVVVTATLDGGAEFILADNGGTYIPANNTVSWEIGDDLQTEMSFKLVVNYPASMTATEATTDVEMNYTPLGKTPATIDSSVTHGFETAPIHAGTTFNVYTNEPERSPGQTIKLYLSGLSNKANVALDSGVLEIMTPTHTKSGIPLGLQLQTVKTALFSGVSTYDLYYMLEEDPGVWMLWSNTSASTATTYDATALGNIKGIQVRFGTLPIDWSQGSNFEFTYNLASDFVVAMDSRENIRSSAKFTNPFAGEIKTSSDNSETSIVADRPLLELQNTVSKTSAAPAESVTYTLSVTNRPQLSSANLFNPVIYTILPANLEYVPGSWSITKPAGTPTDPIFTAEPLPSGETKLTWSWDDSNPGGLLIGENVKIQFAAKIKPGTAAQIITNTFGVQSPNYLNDVNYSNPERVDGTYRVEAESSITVTASAALQSRMWVKGELDTSWSETMGSTTPGGQSLYRLDIQNIGNVAMKELAIVNPFPRIGDSTVLNGSVSRGSQWGPILTRVVNAPAYVKVYYSTTPGITMHPTTGVDNGVWTESPPADLTSVQAIKLVFDSNYVINPLDTTTLEWAMRAPVGAPTGGETAWNSFAYRVKYDSGQWMLPAEPNKVGMSLQSSPKASIGDFVWLDLNENGLFDDIETGMNGVTVELYDAIGTKLAETVTANDFSGMPGAYLFPNLDPGSYRVVFTGSQYEAVNSDLITLGAGDNYLNLDVGVVLKKGKIGGFVWIDANENGLQDAGESGLNGVRVRLYGGSGGLLATTTTATNSGRSGHYEFDKLNPGNYIVEFVLPSAGYEFTVQNADGNPTIDSAVDPATGRTSVLSLAQGEENFTINAGIIQLPSVSVAGRVWLDANRNGIQDTNEEGINGIVVELYDEHDQKIDQTTTADQSGVKGKYAFDDLLHGKYYVKFIYPTATHQPTLKHEGADRTIDSDMNADGTSDLLTLLPGETATVDAGIIQLPSVSVAGRVWLDANRNGIQDTNEEGINGIVVELYDEHGQKIDQTTTADQSGVKGKYAFDDLLHGKYYVKFIYPTATHQPTLKHEGADRTIDSDMNADGTSDLLTLLPGETATVDAGLSIKSVPQQGGSTPPTPLTPPTPPTPEPEQNPNPSKEIFKAIVDRYSFLANLKARIAQANQSNERIELTDLQGHWAQNTIQTFVQLGLVKGYSNGKFAPNEEITRGEFVAILSRMIDFTGSSQQTAVFNDISNHWAKQDIVKLSGAGIVQGYSNGSFMPNQGISREEAVVVISRLINFDALDKVAANEQLSDLSAAGAYARNEVQTAAEVGIVKGKPGGIFDPKGKITRAEAVTLLLNVLRLHPEAKKLLESSGLF</sequence>
<evidence type="ECO:0000256" key="3">
    <source>
        <dbReference type="ARBA" id="ARBA00022729"/>
    </source>
</evidence>
<feature type="domain" description="SLH" evidence="6">
    <location>
        <begin position="1467"/>
        <end position="1530"/>
    </location>
</feature>
<dbReference type="SUPFAM" id="SSF117074">
    <property type="entry name" value="Hypothetical protein PA1324"/>
    <property type="match status" value="4"/>
</dbReference>
<dbReference type="PANTHER" id="PTHR23303:SF15">
    <property type="entry name" value="COLOSSIN-A"/>
    <property type="match status" value="1"/>
</dbReference>
<comment type="subcellular location">
    <subcellularLocation>
        <location evidence="1">Secreted</location>
    </subcellularLocation>
</comment>
<name>A0A559J5V3_9BACL</name>
<protein>
    <recommendedName>
        <fullName evidence="6">SLH domain-containing protein</fullName>
    </recommendedName>
</protein>
<reference evidence="7 8" key="1">
    <citation type="submission" date="2019-07" db="EMBL/GenBank/DDBJ databases">
        <authorList>
            <person name="Kim J."/>
        </authorList>
    </citation>
    <scope>NUCLEOTIDE SEQUENCE [LARGE SCALE GENOMIC DNA]</scope>
    <source>
        <strain evidence="7 8">G13</strain>
    </source>
</reference>
<dbReference type="InterPro" id="IPR001119">
    <property type="entry name" value="SLH_dom"/>
</dbReference>
<feature type="chain" id="PRO_5039037602" description="SLH domain-containing protein" evidence="5">
    <location>
        <begin position="21"/>
        <end position="1536"/>
    </location>
</feature>
<organism evidence="7 8">
    <name type="scientific">Cohnella terricola</name>
    <dbReference type="NCBI Taxonomy" id="1289167"/>
    <lineage>
        <taxon>Bacteria</taxon>
        <taxon>Bacillati</taxon>
        <taxon>Bacillota</taxon>
        <taxon>Bacilli</taxon>
        <taxon>Bacillales</taxon>
        <taxon>Paenibacillaceae</taxon>
        <taxon>Cohnella</taxon>
    </lineage>
</organism>
<dbReference type="InterPro" id="IPR033764">
    <property type="entry name" value="Sdr_B"/>
</dbReference>
<keyword evidence="8" id="KW-1185">Reference proteome</keyword>
<dbReference type="EMBL" id="VNJJ01000024">
    <property type="protein sequence ID" value="TVX95206.1"/>
    <property type="molecule type" value="Genomic_DNA"/>
</dbReference>
<dbReference type="PROSITE" id="PS51272">
    <property type="entry name" value="SLH"/>
    <property type="match status" value="3"/>
</dbReference>
<evidence type="ECO:0000259" key="6">
    <source>
        <dbReference type="PROSITE" id="PS51272"/>
    </source>
</evidence>
<feature type="compositionally biased region" description="Pro residues" evidence="4">
    <location>
        <begin position="1294"/>
        <end position="1311"/>
    </location>
</feature>
<proteinExistence type="predicted"/>
<keyword evidence="3 5" id="KW-0732">Signal</keyword>
<evidence type="ECO:0000256" key="2">
    <source>
        <dbReference type="ARBA" id="ARBA00022525"/>
    </source>
</evidence>
<dbReference type="OrthoDB" id="2056845at2"/>
<dbReference type="RefSeq" id="WP_144707195.1">
    <property type="nucleotide sequence ID" value="NZ_VNJJ01000024.1"/>
</dbReference>
<dbReference type="NCBIfam" id="TIGR01451">
    <property type="entry name" value="B_ant_repeat"/>
    <property type="match status" value="1"/>
</dbReference>
<dbReference type="Pfam" id="PF00395">
    <property type="entry name" value="SLH"/>
    <property type="match status" value="3"/>
</dbReference>
<gene>
    <name evidence="7" type="ORF">FPZ45_24010</name>
</gene>